<dbReference type="SUPFAM" id="SSF103473">
    <property type="entry name" value="MFS general substrate transporter"/>
    <property type="match status" value="1"/>
</dbReference>
<dbReference type="AlphaFoldDB" id="A0A9D2RYG9"/>
<comment type="subcellular location">
    <subcellularLocation>
        <location evidence="1">Cell membrane</location>
        <topology evidence="1">Multi-pass membrane protein</topology>
    </subcellularLocation>
</comment>
<dbReference type="CDD" id="cd06173">
    <property type="entry name" value="MFS_MefA_like"/>
    <property type="match status" value="1"/>
</dbReference>
<keyword evidence="5 7" id="KW-1133">Transmembrane helix</keyword>
<keyword evidence="3" id="KW-1003">Cell membrane</keyword>
<evidence type="ECO:0000256" key="1">
    <source>
        <dbReference type="ARBA" id="ARBA00004651"/>
    </source>
</evidence>
<feature type="transmembrane region" description="Helical" evidence="7">
    <location>
        <begin position="182"/>
        <end position="200"/>
    </location>
</feature>
<feature type="transmembrane region" description="Helical" evidence="7">
    <location>
        <begin position="54"/>
        <end position="75"/>
    </location>
</feature>
<feature type="transmembrane region" description="Helical" evidence="7">
    <location>
        <begin position="155"/>
        <end position="176"/>
    </location>
</feature>
<evidence type="ECO:0000256" key="6">
    <source>
        <dbReference type="ARBA" id="ARBA00023136"/>
    </source>
</evidence>
<sequence length="441" mass="47353">MTPYHLRSKVAMKQSIKELKTFFVLWSTQSLSQLGSAMTSFALALWLYGETGSALQTALLSICSYAPYVVMSVFAGALSDRWDKKKVMLACDSLAALSTIAVLVLLKGGWLAPWHMYLLNALSGLMNTVQQPASDVAMTLITPPRWYQKTSGLRSLSNSLVTILNPILATAVFAFAGMDGVIFLDLLTFGVAFLALLLGVRLPQGGKDARVSQEPFWATVRSGLGYLGENRMILLLILFLAGVNFVASAFDAALPALILPKENGGEAVLGMVSSCAGIATLVGSLLCVVLPAPKNRIQVISLTMLFSLGTENFLLAFSRSPWLWCLGQLIGWLLVPLMNANLDVVLRKTIPVEMQGRVYACRNSLQFCTIPLGLLAGGALIDGVCEPWMASLPPGSLPALLFGTGKGAGAALLLFLLGLLGVAVCLVFGRLLRKYTFREEP</sequence>
<feature type="transmembrane region" description="Helical" evidence="7">
    <location>
        <begin position="410"/>
        <end position="432"/>
    </location>
</feature>
<dbReference type="Proteomes" id="UP000824214">
    <property type="component" value="Unassembled WGS sequence"/>
</dbReference>
<evidence type="ECO:0000256" key="5">
    <source>
        <dbReference type="ARBA" id="ARBA00022989"/>
    </source>
</evidence>
<accession>A0A9D2RYG9</accession>
<dbReference type="EMBL" id="DWXZ01000027">
    <property type="protein sequence ID" value="HJB36756.1"/>
    <property type="molecule type" value="Genomic_DNA"/>
</dbReference>
<organism evidence="8 9">
    <name type="scientific">Candidatus Acutalibacter ornithocaccae</name>
    <dbReference type="NCBI Taxonomy" id="2838416"/>
    <lineage>
        <taxon>Bacteria</taxon>
        <taxon>Bacillati</taxon>
        <taxon>Bacillota</taxon>
        <taxon>Clostridia</taxon>
        <taxon>Eubacteriales</taxon>
        <taxon>Acutalibacteraceae</taxon>
        <taxon>Acutalibacter</taxon>
    </lineage>
</organism>
<dbReference type="GO" id="GO:0022857">
    <property type="term" value="F:transmembrane transporter activity"/>
    <property type="evidence" value="ECO:0007669"/>
    <property type="project" value="InterPro"/>
</dbReference>
<keyword evidence="4 7" id="KW-0812">Transmembrane</keyword>
<name>A0A9D2RYG9_9FIRM</name>
<comment type="caution">
    <text evidence="8">The sequence shown here is derived from an EMBL/GenBank/DDBJ whole genome shotgun (WGS) entry which is preliminary data.</text>
</comment>
<reference evidence="8" key="1">
    <citation type="journal article" date="2021" name="PeerJ">
        <title>Extensive microbial diversity within the chicken gut microbiome revealed by metagenomics and culture.</title>
        <authorList>
            <person name="Gilroy R."/>
            <person name="Ravi A."/>
            <person name="Getino M."/>
            <person name="Pursley I."/>
            <person name="Horton D.L."/>
            <person name="Alikhan N.F."/>
            <person name="Baker D."/>
            <person name="Gharbi K."/>
            <person name="Hall N."/>
            <person name="Watson M."/>
            <person name="Adriaenssens E.M."/>
            <person name="Foster-Nyarko E."/>
            <person name="Jarju S."/>
            <person name="Secka A."/>
            <person name="Antonio M."/>
            <person name="Oren A."/>
            <person name="Chaudhuri R.R."/>
            <person name="La Ragione R."/>
            <person name="Hildebrand F."/>
            <person name="Pallen M.J."/>
        </authorList>
    </citation>
    <scope>NUCLEOTIDE SEQUENCE</scope>
    <source>
        <strain evidence="8">ChiBcolR8-3208</strain>
    </source>
</reference>
<feature type="transmembrane region" description="Helical" evidence="7">
    <location>
        <begin position="367"/>
        <end position="390"/>
    </location>
</feature>
<protein>
    <submittedName>
        <fullName evidence="8">MFS transporter</fullName>
    </submittedName>
</protein>
<dbReference type="PANTHER" id="PTHR43266:SF2">
    <property type="entry name" value="MAJOR FACILITATOR SUPERFAMILY (MFS) PROFILE DOMAIN-CONTAINING PROTEIN"/>
    <property type="match status" value="1"/>
</dbReference>
<gene>
    <name evidence="8" type="ORF">H9942_01650</name>
</gene>
<proteinExistence type="predicted"/>
<keyword evidence="6 7" id="KW-0472">Membrane</keyword>
<keyword evidence="2" id="KW-0813">Transport</keyword>
<dbReference type="GO" id="GO:0005886">
    <property type="term" value="C:plasma membrane"/>
    <property type="evidence" value="ECO:0007669"/>
    <property type="project" value="UniProtKB-SubCell"/>
</dbReference>
<dbReference type="PANTHER" id="PTHR43266">
    <property type="entry name" value="MACROLIDE-EFFLUX PROTEIN"/>
    <property type="match status" value="1"/>
</dbReference>
<feature type="transmembrane region" description="Helical" evidence="7">
    <location>
        <begin position="299"/>
        <end position="317"/>
    </location>
</feature>
<evidence type="ECO:0000256" key="4">
    <source>
        <dbReference type="ARBA" id="ARBA00022692"/>
    </source>
</evidence>
<evidence type="ECO:0000313" key="9">
    <source>
        <dbReference type="Proteomes" id="UP000824214"/>
    </source>
</evidence>
<dbReference type="Gene3D" id="1.20.1250.20">
    <property type="entry name" value="MFS general substrate transporter like domains"/>
    <property type="match status" value="1"/>
</dbReference>
<feature type="transmembrane region" description="Helical" evidence="7">
    <location>
        <begin position="329"/>
        <end position="346"/>
    </location>
</feature>
<evidence type="ECO:0000256" key="2">
    <source>
        <dbReference type="ARBA" id="ARBA00022448"/>
    </source>
</evidence>
<evidence type="ECO:0000313" key="8">
    <source>
        <dbReference type="EMBL" id="HJB36756.1"/>
    </source>
</evidence>
<feature type="transmembrane region" description="Helical" evidence="7">
    <location>
        <begin position="233"/>
        <end position="259"/>
    </location>
</feature>
<dbReference type="InterPro" id="IPR036259">
    <property type="entry name" value="MFS_trans_sf"/>
</dbReference>
<dbReference type="InterPro" id="IPR011701">
    <property type="entry name" value="MFS"/>
</dbReference>
<reference evidence="8" key="2">
    <citation type="submission" date="2021-04" db="EMBL/GenBank/DDBJ databases">
        <authorList>
            <person name="Gilroy R."/>
        </authorList>
    </citation>
    <scope>NUCLEOTIDE SEQUENCE</scope>
    <source>
        <strain evidence="8">ChiBcolR8-3208</strain>
    </source>
</reference>
<evidence type="ECO:0000256" key="7">
    <source>
        <dbReference type="SAM" id="Phobius"/>
    </source>
</evidence>
<feature type="transmembrane region" description="Helical" evidence="7">
    <location>
        <begin position="271"/>
        <end position="292"/>
    </location>
</feature>
<feature type="transmembrane region" description="Helical" evidence="7">
    <location>
        <begin position="21"/>
        <end position="48"/>
    </location>
</feature>
<dbReference type="Pfam" id="PF07690">
    <property type="entry name" value="MFS_1"/>
    <property type="match status" value="1"/>
</dbReference>
<evidence type="ECO:0000256" key="3">
    <source>
        <dbReference type="ARBA" id="ARBA00022475"/>
    </source>
</evidence>